<evidence type="ECO:0008006" key="3">
    <source>
        <dbReference type="Google" id="ProtNLM"/>
    </source>
</evidence>
<dbReference type="AlphaFoldDB" id="A0A561C4V6"/>
<dbReference type="EMBL" id="VIVL01000004">
    <property type="protein sequence ID" value="TWD86251.1"/>
    <property type="molecule type" value="Genomic_DNA"/>
</dbReference>
<dbReference type="Gene3D" id="2.30.320.10">
    <property type="entry name" value="YwqG-like"/>
    <property type="match status" value="1"/>
</dbReference>
<evidence type="ECO:0000313" key="1">
    <source>
        <dbReference type="EMBL" id="TWD86251.1"/>
    </source>
</evidence>
<organism evidence="1 2">
    <name type="scientific">Variovorax beijingensis</name>
    <dbReference type="NCBI Taxonomy" id="2496117"/>
    <lineage>
        <taxon>Bacteria</taxon>
        <taxon>Pseudomonadati</taxon>
        <taxon>Pseudomonadota</taxon>
        <taxon>Betaproteobacteria</taxon>
        <taxon>Burkholderiales</taxon>
        <taxon>Comamonadaceae</taxon>
        <taxon>Variovorax</taxon>
    </lineage>
</organism>
<gene>
    <name evidence="1" type="ORF">FB547_104193</name>
</gene>
<dbReference type="Proteomes" id="UP000319722">
    <property type="component" value="Unassembled WGS sequence"/>
</dbReference>
<proteinExistence type="predicted"/>
<sequence>MRSHYPQFREGAEPGLVPKLGGLPWGLPRRLWPVCRECNRAMSHLAQLPADGDALPLADGEVLFLFKCEWDSICSFWEPDGGANAAFVVQRAELGTGPTAPPSDPAEGPPALLREISITGWRADDDGAPSELEEAFYDYQAHSELPEEVAHPHDWASAWRTKSGGVPYWTANGAQQMPAGRLFLQIDNWVDLADGSTAEVANFCSDGTAYVFVDRAQAPPVYSMFINR</sequence>
<name>A0A561C4V6_9BURK</name>
<protein>
    <recommendedName>
        <fullName evidence="3">DUF1963 domain-containing protein</fullName>
    </recommendedName>
</protein>
<evidence type="ECO:0000313" key="2">
    <source>
        <dbReference type="Proteomes" id="UP000319722"/>
    </source>
</evidence>
<reference evidence="1 2" key="1">
    <citation type="submission" date="2019-06" db="EMBL/GenBank/DDBJ databases">
        <title>Sorghum-associated microbial communities from plants grown in Nebraska, USA.</title>
        <authorList>
            <person name="Schachtman D."/>
        </authorList>
    </citation>
    <scope>NUCLEOTIDE SEQUENCE [LARGE SCALE GENOMIC DNA]</scope>
    <source>
        <strain evidence="1 2">T529</strain>
    </source>
</reference>
<dbReference type="OrthoDB" id="253985at2"/>
<accession>A0A561C4V6</accession>
<comment type="caution">
    <text evidence="1">The sequence shown here is derived from an EMBL/GenBank/DDBJ whole genome shotgun (WGS) entry which is preliminary data.</text>
</comment>